<evidence type="ECO:0000256" key="1">
    <source>
        <dbReference type="SAM" id="MobiDB-lite"/>
    </source>
</evidence>
<gene>
    <name evidence="2" type="ORF">UFOPK3417_01961</name>
</gene>
<dbReference type="AlphaFoldDB" id="A0A6J7EY42"/>
<organism evidence="2">
    <name type="scientific">freshwater metagenome</name>
    <dbReference type="NCBI Taxonomy" id="449393"/>
    <lineage>
        <taxon>unclassified sequences</taxon>
        <taxon>metagenomes</taxon>
        <taxon>ecological metagenomes</taxon>
    </lineage>
</organism>
<sequence>MPAPTYPTERAAATAAAPISARSTSSTAGEGDSSTIFWWRRWIEHSRSNSDTQLPCWSANIWISICLPRST</sequence>
<proteinExistence type="predicted"/>
<accession>A0A6J7EY42</accession>
<feature type="compositionally biased region" description="Low complexity" evidence="1">
    <location>
        <begin position="1"/>
        <end position="28"/>
    </location>
</feature>
<name>A0A6J7EY42_9ZZZZ</name>
<feature type="region of interest" description="Disordered" evidence="1">
    <location>
        <begin position="1"/>
        <end position="32"/>
    </location>
</feature>
<dbReference type="EMBL" id="CAFBLR010000271">
    <property type="protein sequence ID" value="CAB4886065.1"/>
    <property type="molecule type" value="Genomic_DNA"/>
</dbReference>
<protein>
    <submittedName>
        <fullName evidence="2">Unannotated protein</fullName>
    </submittedName>
</protein>
<evidence type="ECO:0000313" key="2">
    <source>
        <dbReference type="EMBL" id="CAB4886065.1"/>
    </source>
</evidence>
<reference evidence="2" key="1">
    <citation type="submission" date="2020-05" db="EMBL/GenBank/DDBJ databases">
        <authorList>
            <person name="Chiriac C."/>
            <person name="Salcher M."/>
            <person name="Ghai R."/>
            <person name="Kavagutti S V."/>
        </authorList>
    </citation>
    <scope>NUCLEOTIDE SEQUENCE</scope>
</reference>